<name>A0ABW9T7W3_9BACL</name>
<evidence type="ECO:0000313" key="3">
    <source>
        <dbReference type="Proteomes" id="UP000435177"/>
    </source>
</evidence>
<dbReference type="EMBL" id="WOAA01000017">
    <property type="protein sequence ID" value="MUG67711.1"/>
    <property type="molecule type" value="Genomic_DNA"/>
</dbReference>
<feature type="compositionally biased region" description="Basic residues" evidence="1">
    <location>
        <begin position="38"/>
        <end position="50"/>
    </location>
</feature>
<feature type="compositionally biased region" description="Acidic residues" evidence="1">
    <location>
        <begin position="99"/>
        <end position="110"/>
    </location>
</feature>
<reference evidence="2 3" key="1">
    <citation type="submission" date="2019-11" db="EMBL/GenBank/DDBJ databases">
        <title>Draft genome sequences of five Paenibacillus species of dairy origin.</title>
        <authorList>
            <person name="Olajide A.M."/>
            <person name="Chen S."/>
            <person name="Lapointe G."/>
        </authorList>
    </citation>
    <scope>NUCLEOTIDE SEQUENCE [LARGE SCALE GENOMIC DNA]</scope>
    <source>
        <strain evidence="2 3">3CS1</strain>
    </source>
</reference>
<keyword evidence="3" id="KW-1185">Reference proteome</keyword>
<dbReference type="RefSeq" id="WP_155618572.1">
    <property type="nucleotide sequence ID" value="NZ_WOAA01000017.1"/>
</dbReference>
<feature type="compositionally biased region" description="Basic residues" evidence="1">
    <location>
        <begin position="1"/>
        <end position="31"/>
    </location>
</feature>
<sequence>MKIRSGVRNGKRVKGAGKRGALTRHKRRKASRLVAKPAHSRRRRVGRRHGSAVGKQGKSGYPQPTTAYGEGFNQAYDEGFKTGFSQGYEDGQIPHPLPEEESVQEESTPE</sequence>
<organism evidence="2 3">
    <name type="scientific">Paenibacillus campinasensis</name>
    <dbReference type="NCBI Taxonomy" id="66347"/>
    <lineage>
        <taxon>Bacteria</taxon>
        <taxon>Bacillati</taxon>
        <taxon>Bacillota</taxon>
        <taxon>Bacilli</taxon>
        <taxon>Bacillales</taxon>
        <taxon>Paenibacillaceae</taxon>
        <taxon>Paenibacillus</taxon>
    </lineage>
</organism>
<evidence type="ECO:0000313" key="2">
    <source>
        <dbReference type="EMBL" id="MUG67711.1"/>
    </source>
</evidence>
<accession>A0ABW9T7W3</accession>
<evidence type="ECO:0000256" key="1">
    <source>
        <dbReference type="SAM" id="MobiDB-lite"/>
    </source>
</evidence>
<evidence type="ECO:0008006" key="4">
    <source>
        <dbReference type="Google" id="ProtNLM"/>
    </source>
</evidence>
<comment type="caution">
    <text evidence="2">The sequence shown here is derived from an EMBL/GenBank/DDBJ whole genome shotgun (WGS) entry which is preliminary data.</text>
</comment>
<protein>
    <recommendedName>
        <fullName evidence="4">50S ribosomal protein L15</fullName>
    </recommendedName>
</protein>
<gene>
    <name evidence="2" type="ORF">GNP94_17105</name>
</gene>
<feature type="region of interest" description="Disordered" evidence="1">
    <location>
        <begin position="1"/>
        <end position="110"/>
    </location>
</feature>
<proteinExistence type="predicted"/>
<dbReference type="Proteomes" id="UP000435177">
    <property type="component" value="Unassembled WGS sequence"/>
</dbReference>